<dbReference type="InterPro" id="IPR023574">
    <property type="entry name" value="Ribosomal_uL4_dom_sf"/>
</dbReference>
<dbReference type="RefSeq" id="NP_982734.1">
    <property type="nucleotide sequence ID" value="NM_208087.1"/>
</dbReference>
<evidence type="ECO:0000256" key="2">
    <source>
        <dbReference type="ARBA" id="ARBA00022980"/>
    </source>
</evidence>
<dbReference type="GeneID" id="4618681"/>
<dbReference type="InParanoid" id="Q75E89"/>
<dbReference type="Pfam" id="PF00573">
    <property type="entry name" value="Ribosomal_L4"/>
    <property type="match status" value="1"/>
</dbReference>
<dbReference type="InterPro" id="IPR025755">
    <property type="entry name" value="Ribos_uL4_C_dom"/>
</dbReference>
<keyword evidence="10" id="KW-1185">Reference proteome</keyword>
<evidence type="ECO:0000313" key="10">
    <source>
        <dbReference type="Proteomes" id="UP000000591"/>
    </source>
</evidence>
<dbReference type="Proteomes" id="UP000000591">
    <property type="component" value="Chromosome I"/>
</dbReference>
<dbReference type="GO" id="GO:0003723">
    <property type="term" value="F:RNA binding"/>
    <property type="evidence" value="ECO:0000318"/>
    <property type="project" value="GO_Central"/>
</dbReference>
<keyword evidence="2" id="KW-0689">Ribosomal protein</keyword>
<dbReference type="InterPro" id="IPR045240">
    <property type="entry name" value="Ribosomal_uL4_euk/arch"/>
</dbReference>
<gene>
    <name evidence="9" type="ORF">AGOS_AAR191C</name>
</gene>
<dbReference type="PANTHER" id="PTHR19431">
    <property type="entry name" value="60S RIBOSOMAL PROTEIN L4"/>
    <property type="match status" value="1"/>
</dbReference>
<dbReference type="FunFam" id="3.40.1370.10:FF:000002">
    <property type="entry name" value="60S ribosomal protein L4"/>
    <property type="match status" value="1"/>
</dbReference>
<dbReference type="InterPro" id="IPR002136">
    <property type="entry name" value="Ribosomal_uL4"/>
</dbReference>
<feature type="domain" description="Large ribosomal subunit protein uL4 C-terminal" evidence="8">
    <location>
        <begin position="299"/>
        <end position="374"/>
    </location>
</feature>
<dbReference type="OrthoDB" id="10259785at2759"/>
<reference evidence="10" key="2">
    <citation type="journal article" date="2013" name="G3 (Bethesda)">
        <title>Genomes of Ashbya fungi isolated from insects reveal four mating-type loci, numerous translocations, lack of transposons, and distinct gene duplications.</title>
        <authorList>
            <person name="Dietrich F.S."/>
            <person name="Voegeli S."/>
            <person name="Kuo S."/>
            <person name="Philippsen P."/>
        </authorList>
    </citation>
    <scope>GENOME REANNOTATION</scope>
    <source>
        <strain evidence="10">ATCC 10895 / CBS 109.51 / FGSC 9923 / NRRL Y-1056</strain>
    </source>
</reference>
<dbReference type="Pfam" id="PF14374">
    <property type="entry name" value="Ribos_L4_asso_C"/>
    <property type="match status" value="1"/>
</dbReference>
<reference evidence="9 10" key="1">
    <citation type="journal article" date="2004" name="Science">
        <title>The Ashbya gossypii genome as a tool for mapping the ancient Saccharomyces cerevisiae genome.</title>
        <authorList>
            <person name="Dietrich F.S."/>
            <person name="Voegeli S."/>
            <person name="Brachat S."/>
            <person name="Lerch A."/>
            <person name="Gates K."/>
            <person name="Steiner S."/>
            <person name="Mohr C."/>
            <person name="Pohlmann R."/>
            <person name="Luedi P."/>
            <person name="Choi S."/>
            <person name="Wing R.A."/>
            <person name="Flavier A."/>
            <person name="Gaffney T.D."/>
            <person name="Philippsen P."/>
        </authorList>
    </citation>
    <scope>NUCLEOTIDE SEQUENCE [LARGE SCALE GENOMIC DNA]</scope>
    <source>
        <strain evidence="10">ATCC 10895 / CBS 109.51 / FGSC 9923 / NRRL Y-1056</strain>
    </source>
</reference>
<evidence type="ECO:0000256" key="7">
    <source>
        <dbReference type="ARBA" id="ARBA00080732"/>
    </source>
</evidence>
<dbReference type="HOGENOM" id="CLU_026535_4_0_1"/>
<sequence length="390" mass="42329">MPDRGHRLVDSSISSFGSFLHHHHEQVMSRPQVTVHALTGESSSAALPLPAVFSAPIRPDIVHSVFTSVNKNKRQAYAVSEKAGHQTSAESWGTGRAVARIPRVGGGGTHRSGQAAFGNMCRGGRMFAPTKTWRKWNVKVNHNEKRYATASAIAASAVASLVLARGHRVEKIPEIPLVVSSDLESIKKTKEAVAALKAVGAHSDVVKVLKSKKLRAGKGKYRNRRFTQRRGPLVVYAEDNGIVNAFRNIPGVETANVASLGLLQLAPGAHLGRFVIWTESAFAKLDQIWGSESVASAKSGYSLPSNIISTSDVTRIINSSEIQSVVRPAGQATQKRSHVQKKNPLKNKQVLLRLNPYAKVFSAEKLGSKKAEEAKKIQPSQTFLETLKHD</sequence>
<dbReference type="eggNOG" id="KOG1475">
    <property type="taxonomic scope" value="Eukaryota"/>
</dbReference>
<dbReference type="FunCoup" id="Q75E89">
    <property type="interactions" value="1665"/>
</dbReference>
<dbReference type="AlphaFoldDB" id="Q75E89"/>
<name>Q75E89_EREGS</name>
<organism evidence="9 10">
    <name type="scientific">Eremothecium gossypii (strain ATCC 10895 / CBS 109.51 / FGSC 9923 / NRRL Y-1056)</name>
    <name type="common">Yeast</name>
    <name type="synonym">Ashbya gossypii</name>
    <dbReference type="NCBI Taxonomy" id="284811"/>
    <lineage>
        <taxon>Eukaryota</taxon>
        <taxon>Fungi</taxon>
        <taxon>Dikarya</taxon>
        <taxon>Ascomycota</taxon>
        <taxon>Saccharomycotina</taxon>
        <taxon>Saccharomycetes</taxon>
        <taxon>Saccharomycetales</taxon>
        <taxon>Saccharomycetaceae</taxon>
        <taxon>Eremothecium</taxon>
    </lineage>
</organism>
<dbReference type="InterPro" id="IPR013000">
    <property type="entry name" value="Ribosomal_uL4_euk/arc_CS"/>
</dbReference>
<dbReference type="OMA" id="ALYGTWR"/>
<evidence type="ECO:0000313" key="9">
    <source>
        <dbReference type="EMBL" id="AAS50558.1"/>
    </source>
</evidence>
<evidence type="ECO:0000256" key="5">
    <source>
        <dbReference type="ARBA" id="ARBA00077544"/>
    </source>
</evidence>
<evidence type="ECO:0000259" key="8">
    <source>
        <dbReference type="Pfam" id="PF14374"/>
    </source>
</evidence>
<dbReference type="STRING" id="284811.Q75E89"/>
<dbReference type="EMBL" id="AE016814">
    <property type="protein sequence ID" value="AAS50558.1"/>
    <property type="molecule type" value="Genomic_DNA"/>
</dbReference>
<protein>
    <recommendedName>
        <fullName evidence="7">L2</fullName>
    </recommendedName>
    <alternativeName>
        <fullName evidence="5">RP2</fullName>
    </alternativeName>
    <alternativeName>
        <fullName evidence="6">YL2</fullName>
    </alternativeName>
</protein>
<evidence type="ECO:0000256" key="1">
    <source>
        <dbReference type="ARBA" id="ARBA00010528"/>
    </source>
</evidence>
<comment type="subunit">
    <text evidence="4">Component of the large ribosomal subunit (LSU). Mature yeast ribosomes consist of a small (40S) and a large (60S) subunit. The 40S small subunit contains 1 molecule of ribosomal RNA (18S rRNA) and 33 different proteins (encoded by 57 genes). The large 60S subunit contains 3 rRNA molecules (25S, 5.8S and 5S rRNA) and 46 different proteins (encoded by 81 genes). uL4 is associated with the polypeptide exit tunnel. uL4 interacts with its chaperone ACL4 and the nuclear import receptor KAP104.</text>
</comment>
<evidence type="ECO:0000256" key="3">
    <source>
        <dbReference type="ARBA" id="ARBA00023274"/>
    </source>
</evidence>
<dbReference type="SUPFAM" id="SSF52166">
    <property type="entry name" value="Ribosomal protein L4"/>
    <property type="match status" value="1"/>
</dbReference>
<accession>Q75E89</accession>
<proteinExistence type="inferred from homology"/>
<dbReference type="GO" id="GO:0003735">
    <property type="term" value="F:structural constituent of ribosome"/>
    <property type="evidence" value="ECO:0000318"/>
    <property type="project" value="GO_Central"/>
</dbReference>
<evidence type="ECO:0000256" key="6">
    <source>
        <dbReference type="ARBA" id="ARBA00079326"/>
    </source>
</evidence>
<dbReference type="Gene3D" id="3.40.1370.10">
    <property type="match status" value="1"/>
</dbReference>
<comment type="similarity">
    <text evidence="1">Belongs to the universal ribosomal protein uL4 family.</text>
</comment>
<evidence type="ECO:0000256" key="4">
    <source>
        <dbReference type="ARBA" id="ARBA00064557"/>
    </source>
</evidence>
<keyword evidence="3" id="KW-0687">Ribonucleoprotein</keyword>
<dbReference type="GO" id="GO:0022625">
    <property type="term" value="C:cytosolic large ribosomal subunit"/>
    <property type="evidence" value="ECO:0000318"/>
    <property type="project" value="GO_Central"/>
</dbReference>
<dbReference type="KEGG" id="ago:AGOS_AAR191C"/>
<dbReference type="GO" id="GO:0006412">
    <property type="term" value="P:translation"/>
    <property type="evidence" value="ECO:0007669"/>
    <property type="project" value="InterPro"/>
</dbReference>
<dbReference type="PROSITE" id="PS00939">
    <property type="entry name" value="RIBOSOMAL_L1E"/>
    <property type="match status" value="1"/>
</dbReference>